<dbReference type="AlphaFoldDB" id="A0A9X5CTQ4"/>
<evidence type="ECO:0008006" key="3">
    <source>
        <dbReference type="Google" id="ProtNLM"/>
    </source>
</evidence>
<organism evidence="1 2">
    <name type="scientific">Actinospica acidiphila</name>
    <dbReference type="NCBI Taxonomy" id="304899"/>
    <lineage>
        <taxon>Bacteria</taxon>
        <taxon>Bacillati</taxon>
        <taxon>Actinomycetota</taxon>
        <taxon>Actinomycetes</taxon>
        <taxon>Catenulisporales</taxon>
        <taxon>Actinospicaceae</taxon>
        <taxon>Actinospica</taxon>
    </lineage>
</organism>
<proteinExistence type="predicted"/>
<protein>
    <recommendedName>
        <fullName evidence="3">Class I SAM-dependent methyltransferase</fullName>
    </recommendedName>
</protein>
<sequence length="153" mass="17416">MPRALLFDRWVPDFLSAHPDTTVVEIGTGLNTRHERVDNGRSRWHELDLPGVIDLRRHFSADILRRTVIAVSVTDRAWAAEMASHPRVHPFVAEAVQAHLYGPDVRRVIDLLADCFPGVPCRPWTPPALVFFDTEDQKRRPRQGRGPYALVLP</sequence>
<dbReference type="Gene3D" id="3.40.50.150">
    <property type="entry name" value="Vaccinia Virus protein VP39"/>
    <property type="match status" value="1"/>
</dbReference>
<keyword evidence="2" id="KW-1185">Reference proteome</keyword>
<name>A0A9X5CTQ4_9ACTN</name>
<gene>
    <name evidence="1" type="ORF">G3I18_31600</name>
</gene>
<dbReference type="Proteomes" id="UP000471745">
    <property type="component" value="Unassembled WGS sequence"/>
</dbReference>
<accession>A0A9X5CTQ4</accession>
<reference evidence="1 2" key="1">
    <citation type="submission" date="2020-01" db="EMBL/GenBank/DDBJ databases">
        <title>Insect and environment-associated Actinomycetes.</title>
        <authorList>
            <person name="Currrie C."/>
            <person name="Chevrette M."/>
            <person name="Carlson C."/>
            <person name="Stubbendieck R."/>
            <person name="Wendt-Pienkowski E."/>
        </authorList>
    </citation>
    <scope>NUCLEOTIDE SEQUENCE [LARGE SCALE GENOMIC DNA]</scope>
    <source>
        <strain evidence="1 2">SID8189</strain>
    </source>
</reference>
<dbReference type="PANTHER" id="PTHR43619">
    <property type="entry name" value="S-ADENOSYL-L-METHIONINE-DEPENDENT METHYLTRANSFERASE YKTD-RELATED"/>
    <property type="match status" value="1"/>
</dbReference>
<comment type="caution">
    <text evidence="1">The sequence shown here is derived from an EMBL/GenBank/DDBJ whole genome shotgun (WGS) entry which is preliminary data.</text>
</comment>
<evidence type="ECO:0000313" key="1">
    <source>
        <dbReference type="EMBL" id="NEC53063.1"/>
    </source>
</evidence>
<evidence type="ECO:0000313" key="2">
    <source>
        <dbReference type="Proteomes" id="UP000471745"/>
    </source>
</evidence>
<dbReference type="RefSeq" id="WP_051724451.1">
    <property type="nucleotide sequence ID" value="NZ_JAAGNA010001107.1"/>
</dbReference>
<dbReference type="SUPFAM" id="SSF53335">
    <property type="entry name" value="S-adenosyl-L-methionine-dependent methyltransferases"/>
    <property type="match status" value="1"/>
</dbReference>
<dbReference type="InterPro" id="IPR029063">
    <property type="entry name" value="SAM-dependent_MTases_sf"/>
</dbReference>
<dbReference type="EMBL" id="JAAGNA010001107">
    <property type="protein sequence ID" value="NEC53063.1"/>
    <property type="molecule type" value="Genomic_DNA"/>
</dbReference>
<dbReference type="PANTHER" id="PTHR43619:SF2">
    <property type="entry name" value="S-ADENOSYL-L-METHIONINE-DEPENDENT METHYLTRANSFERASES SUPERFAMILY PROTEIN"/>
    <property type="match status" value="1"/>
</dbReference>